<comment type="similarity">
    <text evidence="1">Belongs to the DNA polymerase type-Y family.</text>
</comment>
<dbReference type="CDD" id="cd01700">
    <property type="entry name" value="PolY_Pol_V_umuC"/>
    <property type="match status" value="1"/>
</dbReference>
<keyword evidence="4" id="KW-0234">DNA repair</keyword>
<dbReference type="PANTHER" id="PTHR11076">
    <property type="entry name" value="DNA REPAIR POLYMERASE UMUC / TRANSFERASE FAMILY MEMBER"/>
    <property type="match status" value="1"/>
</dbReference>
<evidence type="ECO:0000259" key="6">
    <source>
        <dbReference type="PROSITE" id="PS50173"/>
    </source>
</evidence>
<dbReference type="InterPro" id="IPR043502">
    <property type="entry name" value="DNA/RNA_pol_sf"/>
</dbReference>
<sequence length="424" mass="48752">MFALIDCNNFFVSCERCLDETLIGKPVVVLSNNDGCVISRSDEAKQLGIPMGAPYFQYKKMMERNGVKVLSAKFEIYNHKSQQVSDIISRLVPDCEIYSIDEVFLDLNSYRRFFDLHKICLNIREEILLKTKIPTGIGIAPTKTLAKVANRIAKKFPAEFGGIYQMEGAEKIEKALKWLAIEDVWGIGRRLAVKMQDSGVRTAFDLLQKPEPWVRSVMGIHGIRMVRELRGERQLELDDPAKKKSIATTRSFMEMISEPEELAERIKTFAFICAEKLRRQNSCCREITVFIKTNRFRPELGVYQNGRTLRLNNPTNSAITLAKAAGEIFSEIFAEGFMYKKAGVIVSDFVPENERITSLFEQDWEEVHRPVMKAMDRMNNKYGKQKVRLGSQSGKSPYNRKIFSEEYENFLKNNTLNEAAYRFH</sequence>
<dbReference type="Pfam" id="PF13438">
    <property type="entry name" value="DUF4113"/>
    <property type="match status" value="1"/>
</dbReference>
<dbReference type="SUPFAM" id="SSF100879">
    <property type="entry name" value="Lesion bypass DNA polymerase (Y-family), little finger domain"/>
    <property type="match status" value="1"/>
</dbReference>
<proteinExistence type="inferred from homology"/>
<dbReference type="GO" id="GO:0003887">
    <property type="term" value="F:DNA-directed DNA polymerase activity"/>
    <property type="evidence" value="ECO:0007669"/>
    <property type="project" value="TreeGrafter"/>
</dbReference>
<dbReference type="GO" id="GO:0042276">
    <property type="term" value="P:error-prone translesion synthesis"/>
    <property type="evidence" value="ECO:0007669"/>
    <property type="project" value="TreeGrafter"/>
</dbReference>
<protein>
    <submittedName>
        <fullName evidence="7">DNA polymerase V</fullName>
    </submittedName>
</protein>
<dbReference type="GO" id="GO:0005829">
    <property type="term" value="C:cytosol"/>
    <property type="evidence" value="ECO:0007669"/>
    <property type="project" value="TreeGrafter"/>
</dbReference>
<dbReference type="OrthoDB" id="9808813at2"/>
<dbReference type="AlphaFoldDB" id="A0A1M6A070"/>
<dbReference type="Gene3D" id="3.30.70.270">
    <property type="match status" value="1"/>
</dbReference>
<dbReference type="InterPro" id="IPR017961">
    <property type="entry name" value="DNA_pol_Y-fam_little_finger"/>
</dbReference>
<evidence type="ECO:0000256" key="5">
    <source>
        <dbReference type="ARBA" id="ARBA00023236"/>
    </source>
</evidence>
<dbReference type="SUPFAM" id="SSF56672">
    <property type="entry name" value="DNA/RNA polymerases"/>
    <property type="match status" value="1"/>
</dbReference>
<name>A0A1M6A070_9FLAO</name>
<evidence type="ECO:0000313" key="7">
    <source>
        <dbReference type="EMBL" id="SHI29912.1"/>
    </source>
</evidence>
<dbReference type="Gene3D" id="3.30.1490.100">
    <property type="entry name" value="DNA polymerase, Y-family, little finger domain"/>
    <property type="match status" value="1"/>
</dbReference>
<dbReference type="GO" id="GO:0009432">
    <property type="term" value="P:SOS response"/>
    <property type="evidence" value="ECO:0007669"/>
    <property type="project" value="UniProtKB-KW"/>
</dbReference>
<dbReference type="GO" id="GO:0003684">
    <property type="term" value="F:damaged DNA binding"/>
    <property type="evidence" value="ECO:0007669"/>
    <property type="project" value="InterPro"/>
</dbReference>
<keyword evidence="3" id="KW-0741">SOS mutagenesis</keyword>
<gene>
    <name evidence="7" type="ORF">SAMN05443429_10180</name>
</gene>
<organism evidence="7 8">
    <name type="scientific">Cruoricaptor ignavus</name>
    <dbReference type="NCBI Taxonomy" id="1118202"/>
    <lineage>
        <taxon>Bacteria</taxon>
        <taxon>Pseudomonadati</taxon>
        <taxon>Bacteroidota</taxon>
        <taxon>Flavobacteriia</taxon>
        <taxon>Flavobacteriales</taxon>
        <taxon>Weeksellaceae</taxon>
        <taxon>Cruoricaptor</taxon>
    </lineage>
</organism>
<keyword evidence="8" id="KW-1185">Reference proteome</keyword>
<dbReference type="PROSITE" id="PS50173">
    <property type="entry name" value="UMUC"/>
    <property type="match status" value="1"/>
</dbReference>
<dbReference type="EMBL" id="FQYI01000001">
    <property type="protein sequence ID" value="SHI29912.1"/>
    <property type="molecule type" value="Genomic_DNA"/>
</dbReference>
<dbReference type="Pfam" id="PF11799">
    <property type="entry name" value="IMS_C"/>
    <property type="match status" value="1"/>
</dbReference>
<accession>A0A1M6A070</accession>
<evidence type="ECO:0000256" key="2">
    <source>
        <dbReference type="ARBA" id="ARBA00022763"/>
    </source>
</evidence>
<dbReference type="Pfam" id="PF00817">
    <property type="entry name" value="IMS"/>
    <property type="match status" value="1"/>
</dbReference>
<evidence type="ECO:0000256" key="3">
    <source>
        <dbReference type="ARBA" id="ARBA00023199"/>
    </source>
</evidence>
<reference evidence="7 8" key="1">
    <citation type="submission" date="2016-11" db="EMBL/GenBank/DDBJ databases">
        <authorList>
            <person name="Jaros S."/>
            <person name="Januszkiewicz K."/>
            <person name="Wedrychowicz H."/>
        </authorList>
    </citation>
    <scope>NUCLEOTIDE SEQUENCE [LARGE SCALE GENOMIC DNA]</scope>
    <source>
        <strain evidence="7 8">DSM 25479</strain>
    </source>
</reference>
<evidence type="ECO:0000256" key="1">
    <source>
        <dbReference type="ARBA" id="ARBA00010945"/>
    </source>
</evidence>
<dbReference type="GO" id="GO:0006281">
    <property type="term" value="P:DNA repair"/>
    <property type="evidence" value="ECO:0007669"/>
    <property type="project" value="UniProtKB-KW"/>
</dbReference>
<dbReference type="Proteomes" id="UP000184335">
    <property type="component" value="Unassembled WGS sequence"/>
</dbReference>
<dbReference type="STRING" id="1118202.SAMN05443429_10180"/>
<keyword evidence="2" id="KW-0227">DNA damage</keyword>
<dbReference type="InterPro" id="IPR050116">
    <property type="entry name" value="DNA_polymerase-Y"/>
</dbReference>
<evidence type="ECO:0000256" key="4">
    <source>
        <dbReference type="ARBA" id="ARBA00023204"/>
    </source>
</evidence>
<dbReference type="InterPro" id="IPR036775">
    <property type="entry name" value="DNA_pol_Y-fam_lit_finger_sf"/>
</dbReference>
<dbReference type="PANTHER" id="PTHR11076:SF34">
    <property type="entry name" value="PROTEIN UMUC"/>
    <property type="match status" value="1"/>
</dbReference>
<dbReference type="InterPro" id="IPR025188">
    <property type="entry name" value="DUF4113"/>
</dbReference>
<dbReference type="Gene3D" id="3.40.1170.60">
    <property type="match status" value="1"/>
</dbReference>
<dbReference type="InterPro" id="IPR043128">
    <property type="entry name" value="Rev_trsase/Diguanyl_cyclase"/>
</dbReference>
<feature type="domain" description="UmuC" evidence="6">
    <location>
        <begin position="2"/>
        <end position="188"/>
    </location>
</feature>
<keyword evidence="5" id="KW-0742">SOS response</keyword>
<evidence type="ECO:0000313" key="8">
    <source>
        <dbReference type="Proteomes" id="UP000184335"/>
    </source>
</evidence>
<dbReference type="InterPro" id="IPR001126">
    <property type="entry name" value="UmuC"/>
</dbReference>
<dbReference type="Gene3D" id="1.10.150.20">
    <property type="entry name" value="5' to 3' exonuclease, C-terminal subdomain"/>
    <property type="match status" value="1"/>
</dbReference>